<evidence type="ECO:0000313" key="1">
    <source>
        <dbReference type="EMBL" id="KAG7443163.1"/>
    </source>
</evidence>
<dbReference type="Proteomes" id="UP000812287">
    <property type="component" value="Unassembled WGS sequence"/>
</dbReference>
<dbReference type="GeneID" id="66106684"/>
<sequence>MSVLKEMPVLSGAGEPEQEAAWIVGLYFPQYPQHLGSSEDDVANALRELVSSADGLGEDSWKEVRGPGVRSLRSLPDNEELVLSAPTTTRDIANWRGWIRDLGKTTGGYRGFKISTSNSNSMHCTPTCQALTSLICEKCAESKPACDSGRTTEGEEILWRQTQQFCTVLTIPPLASEIDQPCTAPGVRIGCKLFSFRGNENVEWTCFVFTACQLSFSSKRTVTRGSSEDKDTCEPAVSFGEEFWTSLSLSANKFELLGPSDVSWVRPGDLITSPLKECREPDVLELEDEEIGPRWTRPSFERSNGIGAALRTEEVVVDAKAS</sequence>
<name>A0A9P8APB5_9AGAR</name>
<reference evidence="1" key="1">
    <citation type="submission" date="2020-11" db="EMBL/GenBank/DDBJ databases">
        <title>Adaptations for nitrogen fixation in a non-lichenized fungal sporocarp promotes dispersal by wood-feeding termites.</title>
        <authorList>
            <consortium name="DOE Joint Genome Institute"/>
            <person name="Koch R.A."/>
            <person name="Yoon G."/>
            <person name="Arayal U."/>
            <person name="Lail K."/>
            <person name="Amirebrahimi M."/>
            <person name="Labutti K."/>
            <person name="Lipzen A."/>
            <person name="Riley R."/>
            <person name="Barry K."/>
            <person name="Henrissat B."/>
            <person name="Grigoriev I.V."/>
            <person name="Herr J.R."/>
            <person name="Aime M.C."/>
        </authorList>
    </citation>
    <scope>NUCLEOTIDE SEQUENCE</scope>
    <source>
        <strain evidence="1">MCA 3950</strain>
    </source>
</reference>
<accession>A0A9P8APB5</accession>
<organism evidence="1 2">
    <name type="scientific">Guyanagaster necrorhizus</name>
    <dbReference type="NCBI Taxonomy" id="856835"/>
    <lineage>
        <taxon>Eukaryota</taxon>
        <taxon>Fungi</taxon>
        <taxon>Dikarya</taxon>
        <taxon>Basidiomycota</taxon>
        <taxon>Agaricomycotina</taxon>
        <taxon>Agaricomycetes</taxon>
        <taxon>Agaricomycetidae</taxon>
        <taxon>Agaricales</taxon>
        <taxon>Marasmiineae</taxon>
        <taxon>Physalacriaceae</taxon>
        <taxon>Guyanagaster</taxon>
    </lineage>
</organism>
<dbReference type="RefSeq" id="XP_043036663.1">
    <property type="nucleotide sequence ID" value="XM_043184387.1"/>
</dbReference>
<protein>
    <submittedName>
        <fullName evidence="1">Uncharacterized protein</fullName>
    </submittedName>
</protein>
<dbReference type="EMBL" id="MU250547">
    <property type="protein sequence ID" value="KAG7443163.1"/>
    <property type="molecule type" value="Genomic_DNA"/>
</dbReference>
<proteinExistence type="predicted"/>
<dbReference type="AlphaFoldDB" id="A0A9P8APB5"/>
<keyword evidence="2" id="KW-1185">Reference proteome</keyword>
<comment type="caution">
    <text evidence="1">The sequence shown here is derived from an EMBL/GenBank/DDBJ whole genome shotgun (WGS) entry which is preliminary data.</text>
</comment>
<gene>
    <name evidence="1" type="ORF">BT62DRAFT_922252</name>
</gene>
<evidence type="ECO:0000313" key="2">
    <source>
        <dbReference type="Proteomes" id="UP000812287"/>
    </source>
</evidence>